<evidence type="ECO:0000256" key="3">
    <source>
        <dbReference type="ARBA" id="ARBA00022989"/>
    </source>
</evidence>
<name>B3VS70_NITV9</name>
<organism evidence="9">
    <name type="scientific">Nitratidesulfovibrio vulgaris (strain DSM 19637 / Miyazaki F)</name>
    <name type="common">Desulfovibrio vulgaris</name>
    <dbReference type="NCBI Taxonomy" id="883"/>
    <lineage>
        <taxon>Bacteria</taxon>
        <taxon>Pseudomonadati</taxon>
        <taxon>Thermodesulfobacteriota</taxon>
        <taxon>Desulfovibrionia</taxon>
        <taxon>Desulfovibrionales</taxon>
        <taxon>Desulfovibrionaceae</taxon>
        <taxon>Nitratidesulfovibrio</taxon>
    </lineage>
</organism>
<feature type="transmembrane region" description="Helical" evidence="6">
    <location>
        <begin position="348"/>
        <end position="370"/>
    </location>
</feature>
<dbReference type="AlphaFoldDB" id="B3VS70"/>
<dbReference type="PANTHER" id="PTHR43373">
    <property type="entry name" value="NA(+)/H(+) ANTIPORTER SUBUNIT"/>
    <property type="match status" value="1"/>
</dbReference>
<feature type="transmembrane region" description="Helical" evidence="6">
    <location>
        <begin position="149"/>
        <end position="169"/>
    </location>
</feature>
<dbReference type="InterPro" id="IPR001516">
    <property type="entry name" value="Proton_antipo_N"/>
</dbReference>
<proteinExistence type="predicted"/>
<feature type="transmembrane region" description="Helical" evidence="6">
    <location>
        <begin position="55"/>
        <end position="77"/>
    </location>
</feature>
<feature type="transmembrane region" description="Helical" evidence="6">
    <location>
        <begin position="280"/>
        <end position="298"/>
    </location>
</feature>
<evidence type="ECO:0000313" key="9">
    <source>
        <dbReference type="EMBL" id="ACF17986.1"/>
    </source>
</evidence>
<evidence type="ECO:0000256" key="1">
    <source>
        <dbReference type="ARBA" id="ARBA00004127"/>
    </source>
</evidence>
<sequence>MQSVSGDVHPEVSRLSFVLCYEVRMLDTLVFGSVVFPLLAALAVYFVRGDAARNIIVPVSVAITAAAALGLAGLGSFSYSPQAILGISLNGLITVLDFALLGFIFLIALRMGNLLIMGLTVLQVLGMVYLDFFLMDHGTQVTGFYADSLSLTMVLIISIVGGLICFYGLGYMKEHEEHLHLAKSRQPRFFFFMLLFLGAMNGLVLANNLSWMYFFWEVTTLCSFMLIGHDGTDEAKTNATRALWMNMAGGVAFVAALMFLQKSTGTLSVQDILAKSAAPGMKTAALLLPMAFLCFAGFTKAAQVPFQSWLCGAMVAPTPVSALLHSSTMVKAGVYLVIRMAPAYQGTMLSAAVAIFGAFTFIAASALAVGQSNGKKVLAYSTIANLGLIIACAGINTSAAIAAAVMLIIFHAISKALLFLCVGAIEQKIGSRDIEAMRGLFKVMPRTAVITVIGIVTMMLPPFGMLLAKWMALESAATATAAMPPLVIMLALGSALTVLFWARWAGVMLGSTVPGENPPTEHQPFSVRLPLLLLAGGAVGLSLLSPFVYSMLVAPATALYAKATAYTVSMGVFENNAGVFAVYPLFLLLGVGFVYALRAAKKVGPEAASLPYMGGSQRVENGKIGFNGPMNGFVETAAGNYYMESLFGESKLSKSINVIAIVLLAVMLGGVL</sequence>
<evidence type="ECO:0000256" key="5">
    <source>
        <dbReference type="RuleBase" id="RU000320"/>
    </source>
</evidence>
<feature type="transmembrane region" description="Helical" evidence="6">
    <location>
        <begin position="531"/>
        <end position="557"/>
    </location>
</feature>
<feature type="transmembrane region" description="Helical" evidence="6">
    <location>
        <begin position="114"/>
        <end position="134"/>
    </location>
</feature>
<feature type="transmembrane region" description="Helical" evidence="6">
    <location>
        <begin position="482"/>
        <end position="502"/>
    </location>
</feature>
<protein>
    <submittedName>
        <fullName evidence="9">EchA</fullName>
    </submittedName>
</protein>
<evidence type="ECO:0000256" key="6">
    <source>
        <dbReference type="SAM" id="Phobius"/>
    </source>
</evidence>
<dbReference type="EMBL" id="EU796885">
    <property type="protein sequence ID" value="ACF17986.1"/>
    <property type="molecule type" value="Genomic_DNA"/>
</dbReference>
<reference evidence="9" key="1">
    <citation type="submission" date="2008-06" db="EMBL/GenBank/DDBJ databases">
        <authorList>
            <person name="Kaur A.P."/>
            <person name="Gaertner W."/>
        </authorList>
    </citation>
    <scope>NUCLEOTIDE SEQUENCE</scope>
    <source>
        <strain evidence="9">Miyazaki F</strain>
    </source>
</reference>
<feature type="domain" description="NADH:quinone oxidoreductase/Mrp antiporter transmembrane" evidence="7">
    <location>
        <begin position="206"/>
        <end position="482"/>
    </location>
</feature>
<accession>B3VS70</accession>
<evidence type="ECO:0000259" key="7">
    <source>
        <dbReference type="Pfam" id="PF00361"/>
    </source>
</evidence>
<dbReference type="Pfam" id="PF00361">
    <property type="entry name" value="Proton_antipo_M"/>
    <property type="match status" value="1"/>
</dbReference>
<feature type="domain" description="NADH-Ubiquinone oxidoreductase (complex I) chain 5 N-terminal" evidence="8">
    <location>
        <begin position="143"/>
        <end position="178"/>
    </location>
</feature>
<dbReference type="PANTHER" id="PTHR43373:SF1">
    <property type="entry name" value="NA(+)_H(+) ANTIPORTER SUBUNIT A"/>
    <property type="match status" value="1"/>
</dbReference>
<keyword evidence="2 5" id="KW-0812">Transmembrane</keyword>
<dbReference type="GO" id="GO:0016020">
    <property type="term" value="C:membrane"/>
    <property type="evidence" value="ECO:0007669"/>
    <property type="project" value="UniProtKB-SubCell"/>
</dbReference>
<dbReference type="GO" id="GO:0012505">
    <property type="term" value="C:endomembrane system"/>
    <property type="evidence" value="ECO:0007669"/>
    <property type="project" value="UniProtKB-SubCell"/>
</dbReference>
<feature type="transmembrane region" description="Helical" evidence="6">
    <location>
        <begin position="29"/>
        <end position="48"/>
    </location>
</feature>
<keyword evidence="4 6" id="KW-0472">Membrane</keyword>
<feature type="transmembrane region" description="Helical" evidence="6">
    <location>
        <begin position="446"/>
        <end position="470"/>
    </location>
</feature>
<feature type="transmembrane region" description="Helical" evidence="6">
    <location>
        <begin position="402"/>
        <end position="425"/>
    </location>
</feature>
<dbReference type="Pfam" id="PF00662">
    <property type="entry name" value="Proton_antipo_N"/>
    <property type="match status" value="1"/>
</dbReference>
<feature type="transmembrane region" description="Helical" evidence="6">
    <location>
        <begin position="377"/>
        <end position="396"/>
    </location>
</feature>
<dbReference type="InterPro" id="IPR050616">
    <property type="entry name" value="CPA3_Na-H_Antiporter_A"/>
</dbReference>
<comment type="subcellular location">
    <subcellularLocation>
        <location evidence="1">Endomembrane system</location>
        <topology evidence="1">Multi-pass membrane protein</topology>
    </subcellularLocation>
    <subcellularLocation>
        <location evidence="5">Membrane</location>
        <topology evidence="5">Multi-pass membrane protein</topology>
    </subcellularLocation>
</comment>
<feature type="transmembrane region" description="Helical" evidence="6">
    <location>
        <begin position="652"/>
        <end position="671"/>
    </location>
</feature>
<feature type="transmembrane region" description="Helical" evidence="6">
    <location>
        <begin position="243"/>
        <end position="260"/>
    </location>
</feature>
<dbReference type="PRINTS" id="PR01434">
    <property type="entry name" value="NADHDHGNASE5"/>
</dbReference>
<dbReference type="InterPro" id="IPR001750">
    <property type="entry name" value="ND/Mrp_TM"/>
</dbReference>
<evidence type="ECO:0000259" key="8">
    <source>
        <dbReference type="Pfam" id="PF00662"/>
    </source>
</evidence>
<evidence type="ECO:0000256" key="4">
    <source>
        <dbReference type="ARBA" id="ARBA00023136"/>
    </source>
</evidence>
<feature type="transmembrane region" description="Helical" evidence="6">
    <location>
        <begin position="189"/>
        <end position="207"/>
    </location>
</feature>
<feature type="transmembrane region" description="Helical" evidence="6">
    <location>
        <begin position="577"/>
        <end position="597"/>
    </location>
</feature>
<keyword evidence="3 6" id="KW-1133">Transmembrane helix</keyword>
<evidence type="ECO:0000256" key="2">
    <source>
        <dbReference type="ARBA" id="ARBA00022692"/>
    </source>
</evidence>
<feature type="transmembrane region" description="Helical" evidence="6">
    <location>
        <begin position="83"/>
        <end position="107"/>
    </location>
</feature>